<gene>
    <name evidence="1" type="ORF">IPOD504_LOCUS12781</name>
</gene>
<protein>
    <recommendedName>
        <fullName evidence="3">RanBP2-type domain-containing protein</fullName>
    </recommendedName>
</protein>
<dbReference type="Proteomes" id="UP000837857">
    <property type="component" value="Chromosome 30"/>
</dbReference>
<sequence length="182" mass="21055">MENSFRSLLGMNGVKYIYKRSFHWRTWRQIENKGNRTIVCYRCNSVVNATCKNCPSSGYWVIEEKPPPCPYEIMSMPNDRELCAIHINEYNNLHSACPSLININELLITCNNPIETEWKVTSKYDDLQSEHTLKVICGGQESCKILTLYTVLPHSIVFRIINICELCIVFSLDMLAVIDDRI</sequence>
<accession>A0ABN8IRH6</accession>
<reference evidence="1" key="1">
    <citation type="submission" date="2022-03" db="EMBL/GenBank/DDBJ databases">
        <authorList>
            <person name="Martin H S."/>
        </authorList>
    </citation>
    <scope>NUCLEOTIDE SEQUENCE</scope>
</reference>
<name>A0ABN8IRH6_9NEOP</name>
<feature type="non-terminal residue" evidence="1">
    <location>
        <position position="1"/>
    </location>
</feature>
<keyword evidence="2" id="KW-1185">Reference proteome</keyword>
<evidence type="ECO:0008006" key="3">
    <source>
        <dbReference type="Google" id="ProtNLM"/>
    </source>
</evidence>
<organism evidence="1 2">
    <name type="scientific">Iphiclides podalirius</name>
    <name type="common">scarce swallowtail</name>
    <dbReference type="NCBI Taxonomy" id="110791"/>
    <lineage>
        <taxon>Eukaryota</taxon>
        <taxon>Metazoa</taxon>
        <taxon>Ecdysozoa</taxon>
        <taxon>Arthropoda</taxon>
        <taxon>Hexapoda</taxon>
        <taxon>Insecta</taxon>
        <taxon>Pterygota</taxon>
        <taxon>Neoptera</taxon>
        <taxon>Endopterygota</taxon>
        <taxon>Lepidoptera</taxon>
        <taxon>Glossata</taxon>
        <taxon>Ditrysia</taxon>
        <taxon>Papilionoidea</taxon>
        <taxon>Papilionidae</taxon>
        <taxon>Papilioninae</taxon>
        <taxon>Iphiclides</taxon>
    </lineage>
</organism>
<evidence type="ECO:0000313" key="1">
    <source>
        <dbReference type="EMBL" id="CAH2064516.1"/>
    </source>
</evidence>
<proteinExistence type="predicted"/>
<dbReference type="EMBL" id="OW152842">
    <property type="protein sequence ID" value="CAH2064516.1"/>
    <property type="molecule type" value="Genomic_DNA"/>
</dbReference>
<evidence type="ECO:0000313" key="2">
    <source>
        <dbReference type="Proteomes" id="UP000837857"/>
    </source>
</evidence>